<dbReference type="InterPro" id="IPR005146">
    <property type="entry name" value="B3/B4_tRNA-bd"/>
</dbReference>
<dbReference type="Proteomes" id="UP000183954">
    <property type="component" value="Unassembled WGS sequence"/>
</dbReference>
<dbReference type="SUPFAM" id="SSF56037">
    <property type="entry name" value="PheT/TilS domain"/>
    <property type="match status" value="1"/>
</dbReference>
<protein>
    <submittedName>
        <fullName evidence="2">B3/B4 domain-containing protein (DNA/RNA-binding domain of Phe-tRNA-synthetase)</fullName>
    </submittedName>
</protein>
<keyword evidence="3" id="KW-1185">Reference proteome</keyword>
<dbReference type="AlphaFoldDB" id="A0A1M5Y7P0"/>
<dbReference type="SMART" id="SM00873">
    <property type="entry name" value="B3_4"/>
    <property type="match status" value="1"/>
</dbReference>
<evidence type="ECO:0000313" key="3">
    <source>
        <dbReference type="Proteomes" id="UP000183954"/>
    </source>
</evidence>
<dbReference type="PANTHER" id="PTHR39209:SF2">
    <property type="entry name" value="CYTOPLASMIC PROTEIN"/>
    <property type="match status" value="1"/>
</dbReference>
<accession>A0A1M5Y7P0</accession>
<sequence>MIDIVICSELKTICPNIKLGCIQANVKVDSSADSLWEEINNYCDVLKRQIHIEELEALPGINDGREAYKRLGKAPSRYRLSSEALIRRVLQGKGVYRINNIVDINNLISLKSMLPVGSYNVKNLHSPISLRIGKEGEQYKGIGKDLVNINSLPVLTDSISSFGSPTSDSERAMITNNVSQILMCIYSFSVKINIEEYLQLARGLLEKYANGTQIKTKIIE</sequence>
<name>A0A1M5Y7P0_9FIRM</name>
<proteinExistence type="predicted"/>
<dbReference type="GO" id="GO:0004826">
    <property type="term" value="F:phenylalanine-tRNA ligase activity"/>
    <property type="evidence" value="ECO:0007669"/>
    <property type="project" value="InterPro"/>
</dbReference>
<dbReference type="InterPro" id="IPR020825">
    <property type="entry name" value="Phe-tRNA_synthase-like_B3/B4"/>
</dbReference>
<evidence type="ECO:0000259" key="1">
    <source>
        <dbReference type="SMART" id="SM00873"/>
    </source>
</evidence>
<dbReference type="PANTHER" id="PTHR39209">
    <property type="match status" value="1"/>
</dbReference>
<dbReference type="Gene3D" id="3.50.40.10">
    <property type="entry name" value="Phenylalanyl-trna Synthetase, Chain B, domain 3"/>
    <property type="match status" value="1"/>
</dbReference>
<feature type="domain" description="B3/B4 tRNA-binding" evidence="1">
    <location>
        <begin position="62"/>
        <end position="210"/>
    </location>
</feature>
<dbReference type="STRING" id="1121420.SAMN02746098_02334"/>
<evidence type="ECO:0000313" key="2">
    <source>
        <dbReference type="EMBL" id="SHI08105.1"/>
    </source>
</evidence>
<dbReference type="EMBL" id="FQXJ01000007">
    <property type="protein sequence ID" value="SHI08105.1"/>
    <property type="molecule type" value="Genomic_DNA"/>
</dbReference>
<dbReference type="OrthoDB" id="9789812at2"/>
<gene>
    <name evidence="2" type="ORF">SAMN02746098_02334</name>
</gene>
<reference evidence="3" key="1">
    <citation type="submission" date="2016-11" db="EMBL/GenBank/DDBJ databases">
        <authorList>
            <person name="Varghese N."/>
            <person name="Submissions S."/>
        </authorList>
    </citation>
    <scope>NUCLEOTIDE SEQUENCE [LARGE SCALE GENOMIC DNA]</scope>
    <source>
        <strain evidence="3">DSM 15449</strain>
    </source>
</reference>
<organism evidence="2 3">
    <name type="scientific">Desulfosporosinus lacus DSM 15449</name>
    <dbReference type="NCBI Taxonomy" id="1121420"/>
    <lineage>
        <taxon>Bacteria</taxon>
        <taxon>Bacillati</taxon>
        <taxon>Bacillota</taxon>
        <taxon>Clostridia</taxon>
        <taxon>Eubacteriales</taxon>
        <taxon>Desulfitobacteriaceae</taxon>
        <taxon>Desulfosporosinus</taxon>
    </lineage>
</organism>
<dbReference type="Pfam" id="PF03483">
    <property type="entry name" value="B3_4"/>
    <property type="match status" value="1"/>
</dbReference>
<dbReference type="GO" id="GO:0003723">
    <property type="term" value="F:RNA binding"/>
    <property type="evidence" value="ECO:0007669"/>
    <property type="project" value="InterPro"/>
</dbReference>